<organism evidence="6 7">
    <name type="scientific">Prauserella marina</name>
    <dbReference type="NCBI Taxonomy" id="530584"/>
    <lineage>
        <taxon>Bacteria</taxon>
        <taxon>Bacillati</taxon>
        <taxon>Actinomycetota</taxon>
        <taxon>Actinomycetes</taxon>
        <taxon>Pseudonocardiales</taxon>
        <taxon>Pseudonocardiaceae</taxon>
        <taxon>Prauserella</taxon>
    </lineage>
</organism>
<dbReference type="Proteomes" id="UP000199494">
    <property type="component" value="Unassembled WGS sequence"/>
</dbReference>
<dbReference type="InterPro" id="IPR000719">
    <property type="entry name" value="Prot_kinase_dom"/>
</dbReference>
<dbReference type="PROSITE" id="PS00108">
    <property type="entry name" value="PROTEIN_KINASE_ST"/>
    <property type="match status" value="1"/>
</dbReference>
<keyword evidence="6" id="KW-0723">Serine/threonine-protein kinase</keyword>
<dbReference type="STRING" id="530584.SAMN05421630_112111"/>
<dbReference type="CDD" id="cd14014">
    <property type="entry name" value="STKc_PknB_like"/>
    <property type="match status" value="1"/>
</dbReference>
<keyword evidence="4" id="KW-0067">ATP-binding</keyword>
<evidence type="ECO:0000256" key="3">
    <source>
        <dbReference type="ARBA" id="ARBA00022777"/>
    </source>
</evidence>
<dbReference type="PANTHER" id="PTHR43289:SF34">
    <property type="entry name" value="SERINE_THREONINE-PROTEIN KINASE YBDM-RELATED"/>
    <property type="match status" value="1"/>
</dbReference>
<evidence type="ECO:0000313" key="7">
    <source>
        <dbReference type="Proteomes" id="UP000199494"/>
    </source>
</evidence>
<dbReference type="RefSeq" id="WP_091809668.1">
    <property type="nucleotide sequence ID" value="NZ_CP016353.1"/>
</dbReference>
<dbReference type="PROSITE" id="PS00107">
    <property type="entry name" value="PROTEIN_KINASE_ATP"/>
    <property type="match status" value="1"/>
</dbReference>
<accession>A0A222VU28</accession>
<dbReference type="SUPFAM" id="SSF56112">
    <property type="entry name" value="Protein kinase-like (PK-like)"/>
    <property type="match status" value="1"/>
</dbReference>
<dbReference type="Gene3D" id="1.10.510.10">
    <property type="entry name" value="Transferase(Phosphotransferase) domain 1"/>
    <property type="match status" value="1"/>
</dbReference>
<dbReference type="AlphaFoldDB" id="A0A222VU28"/>
<evidence type="ECO:0000256" key="1">
    <source>
        <dbReference type="ARBA" id="ARBA00022679"/>
    </source>
</evidence>
<keyword evidence="7" id="KW-1185">Reference proteome</keyword>
<dbReference type="PANTHER" id="PTHR43289">
    <property type="entry name" value="MITOGEN-ACTIVATED PROTEIN KINASE KINASE KINASE 20-RELATED"/>
    <property type="match status" value="1"/>
</dbReference>
<dbReference type="GO" id="GO:0005524">
    <property type="term" value="F:ATP binding"/>
    <property type="evidence" value="ECO:0007669"/>
    <property type="project" value="UniProtKB-UniRule"/>
</dbReference>
<name>A0A222VU28_9PSEU</name>
<proteinExistence type="predicted"/>
<dbReference type="OrthoDB" id="9762169at2"/>
<dbReference type="EMBL" id="FMZE01000012">
    <property type="protein sequence ID" value="SDD77893.1"/>
    <property type="molecule type" value="Genomic_DNA"/>
</dbReference>
<evidence type="ECO:0000256" key="2">
    <source>
        <dbReference type="ARBA" id="ARBA00022741"/>
    </source>
</evidence>
<evidence type="ECO:0000256" key="4">
    <source>
        <dbReference type="ARBA" id="ARBA00022840"/>
    </source>
</evidence>
<dbReference type="PROSITE" id="PS50011">
    <property type="entry name" value="PROTEIN_KINASE_DOM"/>
    <property type="match status" value="1"/>
</dbReference>
<sequence length="471" mass="48179">MEPLRDGDPRQVGNYGLEGRLGGGGMGQVFLGRSRSGRRVAVKLVRPELADDAGFLRRFALEVDAARRVGGFYTAQVVDAAPEATPPWLVTAYIPGPSLQEAVERHGPLPADAVAVLGAGLAEGLAAIHACGLVHRDLKPSNVILADDGPRVIDFGIARALDATSHTLSRAVVGTPSFMSPEQARGREIGEPSDVFSLGLVLAFAATGRSPFGTGAAEAMVYRLVHDDPDLAGLPAPLAGLVARCLAKEPADRPEVAEILEELTGFAAATVSSTSWLPPAVATMVAEHAAGAGSGGGQVPPAVTRNLETPETTAPVSMTAMRQHGGGTAVTAMVLAFLCIPGLLMFVFIAADFLSDSSAPTVVIAVNLLLAVAGIVSVITGSALLSRRKRAGRLLLAITGVVAALQGLTGSLQAFITGANPSMLDGGPVWSLLFVVGPLTAILAVGSVIAALHSSTARWCLAGTGRAAVSR</sequence>
<gene>
    <name evidence="6" type="ORF">SAMN05421630_112111</name>
</gene>
<evidence type="ECO:0000313" key="6">
    <source>
        <dbReference type="EMBL" id="SDD77893.1"/>
    </source>
</evidence>
<dbReference type="Gene3D" id="3.30.200.20">
    <property type="entry name" value="Phosphorylase Kinase, domain 1"/>
    <property type="match status" value="1"/>
</dbReference>
<keyword evidence="1" id="KW-0808">Transferase</keyword>
<dbReference type="KEGG" id="pmad:BAY61_21910"/>
<evidence type="ECO:0000259" key="5">
    <source>
        <dbReference type="PROSITE" id="PS50011"/>
    </source>
</evidence>
<keyword evidence="2" id="KW-0547">Nucleotide-binding</keyword>
<reference evidence="6 7" key="1">
    <citation type="submission" date="2016-10" db="EMBL/GenBank/DDBJ databases">
        <authorList>
            <person name="de Groot N.N."/>
        </authorList>
    </citation>
    <scope>NUCLEOTIDE SEQUENCE [LARGE SCALE GENOMIC DNA]</scope>
    <source>
        <strain evidence="6 7">CGMCC 4.5506</strain>
    </source>
</reference>
<protein>
    <submittedName>
        <fullName evidence="6">Serine/threonine protein kinase</fullName>
    </submittedName>
</protein>
<dbReference type="Pfam" id="PF00069">
    <property type="entry name" value="Pkinase"/>
    <property type="match status" value="1"/>
</dbReference>
<dbReference type="InterPro" id="IPR017441">
    <property type="entry name" value="Protein_kinase_ATP_BS"/>
</dbReference>
<feature type="domain" description="Protein kinase" evidence="5">
    <location>
        <begin position="15"/>
        <end position="277"/>
    </location>
</feature>
<dbReference type="GO" id="GO:0004674">
    <property type="term" value="F:protein serine/threonine kinase activity"/>
    <property type="evidence" value="ECO:0007669"/>
    <property type="project" value="UniProtKB-KW"/>
</dbReference>
<dbReference type="InterPro" id="IPR011009">
    <property type="entry name" value="Kinase-like_dom_sf"/>
</dbReference>
<keyword evidence="3 6" id="KW-0418">Kinase</keyword>
<dbReference type="SMART" id="SM00220">
    <property type="entry name" value="S_TKc"/>
    <property type="match status" value="1"/>
</dbReference>
<dbReference type="InterPro" id="IPR008271">
    <property type="entry name" value="Ser/Thr_kinase_AS"/>
</dbReference>